<proteinExistence type="predicted"/>
<comment type="caution">
    <text evidence="1">The sequence shown here is derived from an EMBL/GenBank/DDBJ whole genome shotgun (WGS) entry which is preliminary data.</text>
</comment>
<evidence type="ECO:0000313" key="1">
    <source>
        <dbReference type="EMBL" id="MBW0498294.1"/>
    </source>
</evidence>
<dbReference type="EMBL" id="AVOT02014664">
    <property type="protein sequence ID" value="MBW0498294.1"/>
    <property type="molecule type" value="Genomic_DNA"/>
</dbReference>
<name>A0A9Q3HD61_9BASI</name>
<dbReference type="Proteomes" id="UP000765509">
    <property type="component" value="Unassembled WGS sequence"/>
</dbReference>
<dbReference type="OrthoDB" id="3068303at2759"/>
<organism evidence="1 2">
    <name type="scientific">Austropuccinia psidii MF-1</name>
    <dbReference type="NCBI Taxonomy" id="1389203"/>
    <lineage>
        <taxon>Eukaryota</taxon>
        <taxon>Fungi</taxon>
        <taxon>Dikarya</taxon>
        <taxon>Basidiomycota</taxon>
        <taxon>Pucciniomycotina</taxon>
        <taxon>Pucciniomycetes</taxon>
        <taxon>Pucciniales</taxon>
        <taxon>Sphaerophragmiaceae</taxon>
        <taxon>Austropuccinia</taxon>
    </lineage>
</organism>
<sequence>MPKQTLVLSSIKDIYKEEIVENQLFKAQANPTLSSKIGKALIYVLYTSESSISSDNGPLGAIRGHQVDITLNIYRPYPPILSRPAHPASRRAREFLKTNLRVDKAWISKTHRP</sequence>
<dbReference type="AlphaFoldDB" id="A0A9Q3HD61"/>
<protein>
    <submittedName>
        <fullName evidence="1">Uncharacterized protein</fullName>
    </submittedName>
</protein>
<evidence type="ECO:0000313" key="2">
    <source>
        <dbReference type="Proteomes" id="UP000765509"/>
    </source>
</evidence>
<accession>A0A9Q3HD61</accession>
<gene>
    <name evidence="1" type="ORF">O181_038009</name>
</gene>
<keyword evidence="2" id="KW-1185">Reference proteome</keyword>
<reference evidence="1" key="1">
    <citation type="submission" date="2021-03" db="EMBL/GenBank/DDBJ databases">
        <title>Draft genome sequence of rust myrtle Austropuccinia psidii MF-1, a brazilian biotype.</title>
        <authorList>
            <person name="Quecine M.C."/>
            <person name="Pachon D.M.R."/>
            <person name="Bonatelli M.L."/>
            <person name="Correr F.H."/>
            <person name="Franceschini L.M."/>
            <person name="Leite T.F."/>
            <person name="Margarido G.R.A."/>
            <person name="Almeida C.A."/>
            <person name="Ferrarezi J.A."/>
            <person name="Labate C.A."/>
        </authorList>
    </citation>
    <scope>NUCLEOTIDE SEQUENCE</scope>
    <source>
        <strain evidence="1">MF-1</strain>
    </source>
</reference>